<name>A0A0M2NIK4_9FIRM</name>
<dbReference type="Gene3D" id="4.10.520.10">
    <property type="entry name" value="IHF-like DNA-binding proteins"/>
    <property type="match status" value="1"/>
</dbReference>
<dbReference type="AlphaFoldDB" id="A0A0M2NIK4"/>
<evidence type="ECO:0000256" key="1">
    <source>
        <dbReference type="ARBA" id="ARBA00010529"/>
    </source>
</evidence>
<evidence type="ECO:0000256" key="2">
    <source>
        <dbReference type="ARBA" id="ARBA00023067"/>
    </source>
</evidence>
<evidence type="ECO:0000313" key="5">
    <source>
        <dbReference type="EMBL" id="KKI52369.1"/>
    </source>
</evidence>
<sequence>MNKKELVGRVAEKTGMMKKDVEMLTDSLLCEIQAALAAKEKVQIMGFGTFEVRTRAARNGQNPRTGEKIHMDATKIPAFKAGKLLKDAVRK</sequence>
<dbReference type="OrthoDB" id="9799835at2"/>
<dbReference type="PANTHER" id="PTHR33175">
    <property type="entry name" value="DNA-BINDING PROTEIN HU"/>
    <property type="match status" value="1"/>
</dbReference>
<keyword evidence="6" id="KW-1185">Reference proteome</keyword>
<keyword evidence="3 5" id="KW-0238">DNA-binding</keyword>
<evidence type="ECO:0000256" key="4">
    <source>
        <dbReference type="RuleBase" id="RU003939"/>
    </source>
</evidence>
<dbReference type="CDD" id="cd13831">
    <property type="entry name" value="HU"/>
    <property type="match status" value="1"/>
</dbReference>
<evidence type="ECO:0000313" key="6">
    <source>
        <dbReference type="Proteomes" id="UP000034076"/>
    </source>
</evidence>
<dbReference type="STRING" id="270498.CHK_0139"/>
<dbReference type="RefSeq" id="WP_046441984.1">
    <property type="nucleotide sequence ID" value="NZ_CAUERS010000007.1"/>
</dbReference>
<evidence type="ECO:0000256" key="3">
    <source>
        <dbReference type="ARBA" id="ARBA00023125"/>
    </source>
</evidence>
<dbReference type="InterPro" id="IPR000119">
    <property type="entry name" value="Hist_DNA-bd"/>
</dbReference>
<dbReference type="GO" id="GO:0030261">
    <property type="term" value="P:chromosome condensation"/>
    <property type="evidence" value="ECO:0007669"/>
    <property type="project" value="UniProtKB-KW"/>
</dbReference>
<proteinExistence type="inferred from homology"/>
<protein>
    <submittedName>
        <fullName evidence="5">DNA-binding protein HBsu</fullName>
    </submittedName>
</protein>
<dbReference type="GO" id="GO:0003677">
    <property type="term" value="F:DNA binding"/>
    <property type="evidence" value="ECO:0007669"/>
    <property type="project" value="UniProtKB-KW"/>
</dbReference>
<dbReference type="PRINTS" id="PR01727">
    <property type="entry name" value="DNABINDINGHU"/>
</dbReference>
<dbReference type="InterPro" id="IPR010992">
    <property type="entry name" value="IHF-like_DNA-bd_dom_sf"/>
</dbReference>
<dbReference type="PROSITE" id="PS00045">
    <property type="entry name" value="HISTONE_LIKE"/>
    <property type="match status" value="1"/>
</dbReference>
<dbReference type="SMART" id="SM00411">
    <property type="entry name" value="BHL"/>
    <property type="match status" value="1"/>
</dbReference>
<dbReference type="Proteomes" id="UP000034076">
    <property type="component" value="Unassembled WGS sequence"/>
</dbReference>
<dbReference type="GO" id="GO:0030527">
    <property type="term" value="F:structural constituent of chromatin"/>
    <property type="evidence" value="ECO:0007669"/>
    <property type="project" value="InterPro"/>
</dbReference>
<reference evidence="5 6" key="1">
    <citation type="submission" date="2015-04" db="EMBL/GenBank/DDBJ databases">
        <title>Draft genome sequence of bacteremic isolate Catabacter hongkongensis type strain HKU16T.</title>
        <authorList>
            <person name="Lau S.K."/>
            <person name="Teng J.L."/>
            <person name="Huang Y."/>
            <person name="Curreem S.O."/>
            <person name="Tsui S.K."/>
            <person name="Woo P.C."/>
        </authorList>
    </citation>
    <scope>NUCLEOTIDE SEQUENCE [LARGE SCALE GENOMIC DNA]</scope>
    <source>
        <strain evidence="5 6">HKU16</strain>
    </source>
</reference>
<organism evidence="5 6">
    <name type="scientific">Christensenella hongkongensis</name>
    <dbReference type="NCBI Taxonomy" id="270498"/>
    <lineage>
        <taxon>Bacteria</taxon>
        <taxon>Bacillati</taxon>
        <taxon>Bacillota</taxon>
        <taxon>Clostridia</taxon>
        <taxon>Christensenellales</taxon>
        <taxon>Christensenellaceae</taxon>
        <taxon>Christensenella</taxon>
    </lineage>
</organism>
<comment type="caution">
    <text evidence="5">The sequence shown here is derived from an EMBL/GenBank/DDBJ whole genome shotgun (WGS) entry which is preliminary data.</text>
</comment>
<dbReference type="Pfam" id="PF00216">
    <property type="entry name" value="Bac_DNA_binding"/>
    <property type="match status" value="1"/>
</dbReference>
<comment type="similarity">
    <text evidence="1 4">Belongs to the bacterial histone-like protein family.</text>
</comment>
<accession>A0A0M2NIK4</accession>
<gene>
    <name evidence="5" type="ORF">CHK_0139</name>
</gene>
<dbReference type="PANTHER" id="PTHR33175:SF3">
    <property type="entry name" value="DNA-BINDING PROTEIN HU-BETA"/>
    <property type="match status" value="1"/>
</dbReference>
<dbReference type="EMBL" id="LAYJ01000022">
    <property type="protein sequence ID" value="KKI52369.1"/>
    <property type="molecule type" value="Genomic_DNA"/>
</dbReference>
<keyword evidence="2" id="KW-0226">DNA condensation</keyword>
<dbReference type="InterPro" id="IPR020816">
    <property type="entry name" value="Histone-like_DNA-bd_CS"/>
</dbReference>
<dbReference type="SUPFAM" id="SSF47729">
    <property type="entry name" value="IHF-like DNA-binding proteins"/>
    <property type="match status" value="1"/>
</dbReference>